<dbReference type="Proteomes" id="UP000324222">
    <property type="component" value="Unassembled WGS sequence"/>
</dbReference>
<dbReference type="AlphaFoldDB" id="A0A5B7EJW1"/>
<feature type="compositionally biased region" description="Low complexity" evidence="1">
    <location>
        <begin position="13"/>
        <end position="28"/>
    </location>
</feature>
<proteinExistence type="predicted"/>
<protein>
    <submittedName>
        <fullName evidence="2">Uncharacterized protein</fullName>
    </submittedName>
</protein>
<comment type="caution">
    <text evidence="2">The sequence shown here is derived from an EMBL/GenBank/DDBJ whole genome shotgun (WGS) entry which is preliminary data.</text>
</comment>
<keyword evidence="3" id="KW-1185">Reference proteome</keyword>
<evidence type="ECO:0000313" key="3">
    <source>
        <dbReference type="Proteomes" id="UP000324222"/>
    </source>
</evidence>
<sequence length="73" mass="8173">MSFLPTLRGSHHTQPTTTTTTITNTTTTAHRPPLLRTASLLFFLPPSVPSSFPVTLNWEVCNGWRKCQIHPQT</sequence>
<name>A0A5B7EJW1_PORTR</name>
<reference evidence="2 3" key="1">
    <citation type="submission" date="2019-05" db="EMBL/GenBank/DDBJ databases">
        <title>Another draft genome of Portunus trituberculatus and its Hox gene families provides insights of decapod evolution.</title>
        <authorList>
            <person name="Jeong J.-H."/>
            <person name="Song I."/>
            <person name="Kim S."/>
            <person name="Choi T."/>
            <person name="Kim D."/>
            <person name="Ryu S."/>
            <person name="Kim W."/>
        </authorList>
    </citation>
    <scope>NUCLEOTIDE SEQUENCE [LARGE SCALE GENOMIC DNA]</scope>
    <source>
        <tissue evidence="2">Muscle</tissue>
    </source>
</reference>
<organism evidence="2 3">
    <name type="scientific">Portunus trituberculatus</name>
    <name type="common">Swimming crab</name>
    <name type="synonym">Neptunus trituberculatus</name>
    <dbReference type="NCBI Taxonomy" id="210409"/>
    <lineage>
        <taxon>Eukaryota</taxon>
        <taxon>Metazoa</taxon>
        <taxon>Ecdysozoa</taxon>
        <taxon>Arthropoda</taxon>
        <taxon>Crustacea</taxon>
        <taxon>Multicrustacea</taxon>
        <taxon>Malacostraca</taxon>
        <taxon>Eumalacostraca</taxon>
        <taxon>Eucarida</taxon>
        <taxon>Decapoda</taxon>
        <taxon>Pleocyemata</taxon>
        <taxon>Brachyura</taxon>
        <taxon>Eubrachyura</taxon>
        <taxon>Portunoidea</taxon>
        <taxon>Portunidae</taxon>
        <taxon>Portuninae</taxon>
        <taxon>Portunus</taxon>
    </lineage>
</organism>
<gene>
    <name evidence="2" type="ORF">E2C01_026690</name>
</gene>
<evidence type="ECO:0000313" key="2">
    <source>
        <dbReference type="EMBL" id="MPC33343.1"/>
    </source>
</evidence>
<evidence type="ECO:0000256" key="1">
    <source>
        <dbReference type="SAM" id="MobiDB-lite"/>
    </source>
</evidence>
<accession>A0A5B7EJW1</accession>
<dbReference type="EMBL" id="VSRR010002811">
    <property type="protein sequence ID" value="MPC33343.1"/>
    <property type="molecule type" value="Genomic_DNA"/>
</dbReference>
<feature type="region of interest" description="Disordered" evidence="1">
    <location>
        <begin position="1"/>
        <end position="30"/>
    </location>
</feature>